<dbReference type="PANTHER" id="PTHR21581:SF33">
    <property type="entry name" value="D-ALANYL-D-ALANINE CARBOXYPEPTIDASE DACB"/>
    <property type="match status" value="1"/>
</dbReference>
<dbReference type="GO" id="GO:0009002">
    <property type="term" value="F:serine-type D-Ala-D-Ala carboxypeptidase activity"/>
    <property type="evidence" value="ECO:0007669"/>
    <property type="project" value="UniProtKB-EC"/>
</dbReference>
<dbReference type="EMBL" id="JACJHX010000007">
    <property type="protein sequence ID" value="MBA9027250.1"/>
    <property type="molecule type" value="Genomic_DNA"/>
</dbReference>
<evidence type="ECO:0000259" key="15">
    <source>
        <dbReference type="Pfam" id="PF07943"/>
    </source>
</evidence>
<feature type="domain" description="Peptidase S11 D-alanyl-D-alanine carboxypeptidase A N-terminal" evidence="14">
    <location>
        <begin position="28"/>
        <end position="255"/>
    </location>
</feature>
<dbReference type="PANTHER" id="PTHR21581">
    <property type="entry name" value="D-ALANYL-D-ALANINE CARBOXYPEPTIDASE"/>
    <property type="match status" value="1"/>
</dbReference>
<gene>
    <name evidence="16" type="ORF">HNP81_002540</name>
</gene>
<keyword evidence="7 16" id="KW-0378">Hydrolase</keyword>
<evidence type="ECO:0000256" key="2">
    <source>
        <dbReference type="ARBA" id="ARBA00007164"/>
    </source>
</evidence>
<keyword evidence="4 16" id="KW-0121">Carboxypeptidase</keyword>
<keyword evidence="6 13" id="KW-0732">Signal</keyword>
<dbReference type="Proteomes" id="UP000626697">
    <property type="component" value="Unassembled WGS sequence"/>
</dbReference>
<proteinExistence type="inferred from homology"/>
<comment type="caution">
    <text evidence="16">The sequence shown here is derived from an EMBL/GenBank/DDBJ whole genome shotgun (WGS) entry which is preliminary data.</text>
</comment>
<evidence type="ECO:0000256" key="6">
    <source>
        <dbReference type="ARBA" id="ARBA00022729"/>
    </source>
</evidence>
<dbReference type="Pfam" id="PF07943">
    <property type="entry name" value="PBP5_C"/>
    <property type="match status" value="1"/>
</dbReference>
<organism evidence="16 17">
    <name type="scientific">Peribacillus huizhouensis</name>
    <dbReference type="NCBI Taxonomy" id="1501239"/>
    <lineage>
        <taxon>Bacteria</taxon>
        <taxon>Bacillati</taxon>
        <taxon>Bacillota</taxon>
        <taxon>Bacilli</taxon>
        <taxon>Bacillales</taxon>
        <taxon>Bacillaceae</taxon>
        <taxon>Peribacillus</taxon>
    </lineage>
</organism>
<keyword evidence="10" id="KW-0961">Cell wall biogenesis/degradation</keyword>
<feature type="domain" description="Peptidase S11 D-Ala-D-Ala carboxypeptidase A C-terminal" evidence="15">
    <location>
        <begin position="273"/>
        <end position="358"/>
    </location>
</feature>
<keyword evidence="9" id="KW-0573">Peptidoglycan synthesis</keyword>
<comment type="catalytic activity">
    <reaction evidence="11">
        <text>Preferential cleavage: (Ac)2-L-Lys-D-Ala-|-D-Ala. Also transpeptidation of peptidyl-alanyl moieties that are N-acyl substituents of D-alanine.</text>
        <dbReference type="EC" id="3.4.16.4"/>
    </reaction>
</comment>
<comment type="similarity">
    <text evidence="2 12">Belongs to the peptidase S11 family.</text>
</comment>
<evidence type="ECO:0000256" key="13">
    <source>
        <dbReference type="SAM" id="SignalP"/>
    </source>
</evidence>
<evidence type="ECO:0000256" key="8">
    <source>
        <dbReference type="ARBA" id="ARBA00022960"/>
    </source>
</evidence>
<dbReference type="InterPro" id="IPR018044">
    <property type="entry name" value="Peptidase_S11"/>
</dbReference>
<dbReference type="SUPFAM" id="SSF56601">
    <property type="entry name" value="beta-lactamase/transpeptidase-like"/>
    <property type="match status" value="1"/>
</dbReference>
<dbReference type="PRINTS" id="PR00725">
    <property type="entry name" value="DADACBPTASE1"/>
</dbReference>
<dbReference type="Pfam" id="PF00768">
    <property type="entry name" value="Peptidase_S11"/>
    <property type="match status" value="1"/>
</dbReference>
<evidence type="ECO:0000256" key="4">
    <source>
        <dbReference type="ARBA" id="ARBA00022645"/>
    </source>
</evidence>
<dbReference type="InterPro" id="IPR012907">
    <property type="entry name" value="Peptidase_S11_C"/>
</dbReference>
<evidence type="ECO:0000256" key="9">
    <source>
        <dbReference type="ARBA" id="ARBA00022984"/>
    </source>
</evidence>
<keyword evidence="8" id="KW-0133">Cell shape</keyword>
<evidence type="ECO:0000256" key="7">
    <source>
        <dbReference type="ARBA" id="ARBA00022801"/>
    </source>
</evidence>
<dbReference type="InterPro" id="IPR001967">
    <property type="entry name" value="Peptidase_S11_N"/>
</dbReference>
<name>A0ABR6CQE8_9BACI</name>
<protein>
    <recommendedName>
        <fullName evidence="3">serine-type D-Ala-D-Ala carboxypeptidase</fullName>
        <ecNumber evidence="3">3.4.16.4</ecNumber>
    </recommendedName>
</protein>
<evidence type="ECO:0000313" key="17">
    <source>
        <dbReference type="Proteomes" id="UP000626697"/>
    </source>
</evidence>
<evidence type="ECO:0000256" key="12">
    <source>
        <dbReference type="RuleBase" id="RU004016"/>
    </source>
</evidence>
<keyword evidence="17" id="KW-1185">Reference proteome</keyword>
<evidence type="ECO:0000256" key="3">
    <source>
        <dbReference type="ARBA" id="ARBA00012448"/>
    </source>
</evidence>
<dbReference type="Gene3D" id="2.30.140.30">
    <property type="match status" value="1"/>
</dbReference>
<dbReference type="Gene3D" id="3.40.710.10">
    <property type="entry name" value="DD-peptidase/beta-lactamase superfamily"/>
    <property type="match status" value="1"/>
</dbReference>
<evidence type="ECO:0000259" key="14">
    <source>
        <dbReference type="Pfam" id="PF00768"/>
    </source>
</evidence>
<accession>A0ABR6CQE8</accession>
<evidence type="ECO:0000256" key="10">
    <source>
        <dbReference type="ARBA" id="ARBA00023316"/>
    </source>
</evidence>
<evidence type="ECO:0000256" key="5">
    <source>
        <dbReference type="ARBA" id="ARBA00022670"/>
    </source>
</evidence>
<sequence length="386" mass="43892">MRFRYRVLPCICMVMIAFTFFPGQAKAKATLPVSAHSAILMDQESGRVIYEENAHEESRIASITKIMTAILAIESGKLDHTVTISQNAVGTEGSSLYLKKGEKITLENLVYGLMLRSGNDAAVAIAEEVGGSFDGFVWMMNQKAEEIGMTNSHFSNPHGLDNTENHYSTAYDMALLTQYAMKNETYRVISGTKKHRASNSEEDWDYVWKNKNRLLTGLYEYTTGGKTGFTKLARRTLVTTATKNNLNLIAVTLDGPDDWNDHIYMYEHAFSEYKPIKLLKAGPVKDVGIKQYKGKIYLKHDFTYPLLDEEEENVEVKIKLLKPKGEWREKKSIPDIVGKAEIFYEEKLIGTRTIFFGESKETFSDQNWRRVWKDLIQSFAGTGRHD</sequence>
<evidence type="ECO:0000313" key="16">
    <source>
        <dbReference type="EMBL" id="MBA9027250.1"/>
    </source>
</evidence>
<feature type="chain" id="PRO_5046028683" description="serine-type D-Ala-D-Ala carboxypeptidase" evidence="13">
    <location>
        <begin position="28"/>
        <end position="386"/>
    </location>
</feature>
<comment type="pathway">
    <text evidence="1">Cell wall biogenesis; peptidoglycan biosynthesis.</text>
</comment>
<feature type="signal peptide" evidence="13">
    <location>
        <begin position="1"/>
        <end position="27"/>
    </location>
</feature>
<dbReference type="EC" id="3.4.16.4" evidence="3"/>
<dbReference type="InterPro" id="IPR012338">
    <property type="entry name" value="Beta-lactam/transpept-like"/>
</dbReference>
<keyword evidence="5" id="KW-0645">Protease</keyword>
<evidence type="ECO:0000256" key="11">
    <source>
        <dbReference type="ARBA" id="ARBA00034000"/>
    </source>
</evidence>
<reference evidence="16 17" key="1">
    <citation type="submission" date="2020-08" db="EMBL/GenBank/DDBJ databases">
        <title>Genomic Encyclopedia of Type Strains, Phase IV (KMG-IV): sequencing the most valuable type-strain genomes for metagenomic binning, comparative biology and taxonomic classification.</title>
        <authorList>
            <person name="Goeker M."/>
        </authorList>
    </citation>
    <scope>NUCLEOTIDE SEQUENCE [LARGE SCALE GENOMIC DNA]</scope>
    <source>
        <strain evidence="16 17">DSM 105481</strain>
    </source>
</reference>
<evidence type="ECO:0000256" key="1">
    <source>
        <dbReference type="ARBA" id="ARBA00004752"/>
    </source>
</evidence>
<dbReference type="RefSeq" id="WP_182502812.1">
    <property type="nucleotide sequence ID" value="NZ_JACJHX010000007.1"/>
</dbReference>